<organism evidence="1">
    <name type="scientific">Anguilla anguilla</name>
    <name type="common">European freshwater eel</name>
    <name type="synonym">Muraena anguilla</name>
    <dbReference type="NCBI Taxonomy" id="7936"/>
    <lineage>
        <taxon>Eukaryota</taxon>
        <taxon>Metazoa</taxon>
        <taxon>Chordata</taxon>
        <taxon>Craniata</taxon>
        <taxon>Vertebrata</taxon>
        <taxon>Euteleostomi</taxon>
        <taxon>Actinopterygii</taxon>
        <taxon>Neopterygii</taxon>
        <taxon>Teleostei</taxon>
        <taxon>Anguilliformes</taxon>
        <taxon>Anguillidae</taxon>
        <taxon>Anguilla</taxon>
    </lineage>
</organism>
<name>A0A0E9QEA6_ANGAN</name>
<accession>A0A0E9QEA6</accession>
<reference evidence="1" key="1">
    <citation type="submission" date="2014-11" db="EMBL/GenBank/DDBJ databases">
        <authorList>
            <person name="Amaro Gonzalez C."/>
        </authorList>
    </citation>
    <scope>NUCLEOTIDE SEQUENCE</scope>
</reference>
<sequence length="58" mass="6542">MQKLLTGKAFALICTVSVNRNRIKEKAVLMRLSHLTILHIQADMVFSTRDPTHGFTTS</sequence>
<proteinExistence type="predicted"/>
<evidence type="ECO:0000313" key="1">
    <source>
        <dbReference type="EMBL" id="JAH15124.1"/>
    </source>
</evidence>
<reference evidence="1" key="2">
    <citation type="journal article" date="2015" name="Fish Shellfish Immunol.">
        <title>Early steps in the European eel (Anguilla anguilla)-Vibrio vulnificus interaction in the gills: Role of the RtxA13 toxin.</title>
        <authorList>
            <person name="Callol A."/>
            <person name="Pajuelo D."/>
            <person name="Ebbesson L."/>
            <person name="Teles M."/>
            <person name="MacKenzie S."/>
            <person name="Amaro C."/>
        </authorList>
    </citation>
    <scope>NUCLEOTIDE SEQUENCE</scope>
</reference>
<protein>
    <submittedName>
        <fullName evidence="1">Uncharacterized protein</fullName>
    </submittedName>
</protein>
<dbReference type="EMBL" id="GBXM01093453">
    <property type="protein sequence ID" value="JAH15124.1"/>
    <property type="molecule type" value="Transcribed_RNA"/>
</dbReference>
<dbReference type="AlphaFoldDB" id="A0A0E9QEA6"/>